<dbReference type="NCBIfam" id="TIGR00100">
    <property type="entry name" value="hypA"/>
    <property type="match status" value="1"/>
</dbReference>
<dbReference type="PANTHER" id="PTHR34535:SF3">
    <property type="entry name" value="HYDROGENASE MATURATION FACTOR HYPA"/>
    <property type="match status" value="1"/>
</dbReference>
<evidence type="ECO:0000256" key="3">
    <source>
        <dbReference type="ARBA" id="ARBA00022723"/>
    </source>
</evidence>
<dbReference type="Pfam" id="PF01155">
    <property type="entry name" value="HypA"/>
    <property type="match status" value="1"/>
</dbReference>
<gene>
    <name evidence="5" type="primary">hypA</name>
    <name evidence="6" type="ORF">SAMN02745702_00982</name>
</gene>
<dbReference type="OrthoDB" id="9800361at2"/>
<protein>
    <recommendedName>
        <fullName evidence="5">Hydrogenase maturation factor HypA</fullName>
    </recommendedName>
</protein>
<feature type="binding site" evidence="5">
    <location>
        <position position="76"/>
    </location>
    <ligand>
        <name>Zn(2+)</name>
        <dbReference type="ChEBI" id="CHEBI:29105"/>
    </ligand>
</feature>
<evidence type="ECO:0000256" key="5">
    <source>
        <dbReference type="HAMAP-Rule" id="MF_00213"/>
    </source>
</evidence>
<dbReference type="HAMAP" id="MF_00213">
    <property type="entry name" value="HypA_HybF"/>
    <property type="match status" value="1"/>
</dbReference>
<feature type="binding site" evidence="5">
    <location>
        <position position="73"/>
    </location>
    <ligand>
        <name>Zn(2+)</name>
        <dbReference type="ChEBI" id="CHEBI:29105"/>
    </ligand>
</feature>
<dbReference type="PIRSF" id="PIRSF004761">
    <property type="entry name" value="Hydrgn_mat_HypA"/>
    <property type="match status" value="1"/>
</dbReference>
<dbReference type="GO" id="GO:0008270">
    <property type="term" value="F:zinc ion binding"/>
    <property type="evidence" value="ECO:0007669"/>
    <property type="project" value="UniProtKB-UniRule"/>
</dbReference>
<keyword evidence="3 5" id="KW-0479">Metal-binding</keyword>
<feature type="binding site" evidence="5">
    <location>
        <position position="92"/>
    </location>
    <ligand>
        <name>Zn(2+)</name>
        <dbReference type="ChEBI" id="CHEBI:29105"/>
    </ligand>
</feature>
<sequence length="117" mass="12921">MHELSIAQSLLAIIREEMDKHELTKLRKVRVKHGKLAAIVPEALEFAFEACIANTPLEGAELEMECVPLKLKCSACGTLFSPEDPDTLFIPCPNCGEGIGHQVLQGKELYLDNMEAE</sequence>
<dbReference type="Proteomes" id="UP000189733">
    <property type="component" value="Unassembled WGS sequence"/>
</dbReference>
<comment type="function">
    <text evidence="5">Involved in the maturation of [NiFe] hydrogenases. Required for nickel insertion into the metal center of the hydrogenase.</text>
</comment>
<evidence type="ECO:0000313" key="7">
    <source>
        <dbReference type="Proteomes" id="UP000189733"/>
    </source>
</evidence>
<accession>A0A1T4VV28</accession>
<dbReference type="Gene3D" id="3.30.2320.80">
    <property type="match status" value="1"/>
</dbReference>
<dbReference type="AlphaFoldDB" id="A0A1T4VV28"/>
<evidence type="ECO:0000256" key="4">
    <source>
        <dbReference type="ARBA" id="ARBA00022833"/>
    </source>
</evidence>
<dbReference type="PROSITE" id="PS01249">
    <property type="entry name" value="HYPA"/>
    <property type="match status" value="1"/>
</dbReference>
<dbReference type="InterPro" id="IPR020538">
    <property type="entry name" value="Hydgase_Ni_incorp_HypA/HybF_CS"/>
</dbReference>
<dbReference type="RefSeq" id="WP_078684278.1">
    <property type="nucleotide sequence ID" value="NZ_FUYA01000002.1"/>
</dbReference>
<name>A0A1T4VV28_9BACT</name>
<comment type="similarity">
    <text evidence="1 5">Belongs to the HypA/HybF family.</text>
</comment>
<dbReference type="InterPro" id="IPR000688">
    <property type="entry name" value="HypA/HybF"/>
</dbReference>
<feature type="binding site" evidence="5">
    <location>
        <position position="95"/>
    </location>
    <ligand>
        <name>Zn(2+)</name>
        <dbReference type="ChEBI" id="CHEBI:29105"/>
    </ligand>
</feature>
<evidence type="ECO:0000256" key="1">
    <source>
        <dbReference type="ARBA" id="ARBA00010748"/>
    </source>
</evidence>
<feature type="binding site" evidence="5">
    <location>
        <position position="2"/>
    </location>
    <ligand>
        <name>Ni(2+)</name>
        <dbReference type="ChEBI" id="CHEBI:49786"/>
    </ligand>
</feature>
<dbReference type="STRING" id="1121442.SAMN02745702_00982"/>
<reference evidence="6 7" key="1">
    <citation type="submission" date="2017-02" db="EMBL/GenBank/DDBJ databases">
        <authorList>
            <person name="Peterson S.W."/>
        </authorList>
    </citation>
    <scope>NUCLEOTIDE SEQUENCE [LARGE SCALE GENOMIC DNA]</scope>
    <source>
        <strain evidence="6 7">DSM 18034</strain>
    </source>
</reference>
<dbReference type="GO" id="GO:0051604">
    <property type="term" value="P:protein maturation"/>
    <property type="evidence" value="ECO:0007669"/>
    <property type="project" value="InterPro"/>
</dbReference>
<keyword evidence="2 5" id="KW-0533">Nickel</keyword>
<organism evidence="6 7">
    <name type="scientific">Desulfobaculum bizertense DSM 18034</name>
    <dbReference type="NCBI Taxonomy" id="1121442"/>
    <lineage>
        <taxon>Bacteria</taxon>
        <taxon>Pseudomonadati</taxon>
        <taxon>Thermodesulfobacteriota</taxon>
        <taxon>Desulfovibrionia</taxon>
        <taxon>Desulfovibrionales</taxon>
        <taxon>Desulfovibrionaceae</taxon>
        <taxon>Desulfobaculum</taxon>
    </lineage>
</organism>
<evidence type="ECO:0000256" key="2">
    <source>
        <dbReference type="ARBA" id="ARBA00022596"/>
    </source>
</evidence>
<dbReference type="PANTHER" id="PTHR34535">
    <property type="entry name" value="HYDROGENASE MATURATION FACTOR HYPA"/>
    <property type="match status" value="1"/>
</dbReference>
<dbReference type="GO" id="GO:0016151">
    <property type="term" value="F:nickel cation binding"/>
    <property type="evidence" value="ECO:0007669"/>
    <property type="project" value="UniProtKB-UniRule"/>
</dbReference>
<keyword evidence="7" id="KW-1185">Reference proteome</keyword>
<keyword evidence="4 5" id="KW-0862">Zinc</keyword>
<dbReference type="EMBL" id="FUYA01000002">
    <property type="protein sequence ID" value="SKA68361.1"/>
    <property type="molecule type" value="Genomic_DNA"/>
</dbReference>
<evidence type="ECO:0000313" key="6">
    <source>
        <dbReference type="EMBL" id="SKA68361.1"/>
    </source>
</evidence>
<proteinExistence type="inferred from homology"/>